<protein>
    <submittedName>
        <fullName evidence="2">Uncharacterized protein</fullName>
    </submittedName>
</protein>
<dbReference type="EMBL" id="JABWGO010000014">
    <property type="protein sequence ID" value="NUW46029.1"/>
    <property type="molecule type" value="Genomic_DNA"/>
</dbReference>
<gene>
    <name evidence="2" type="ORF">HT134_38830</name>
</gene>
<name>A0A7Y6IZR9_9ACTN</name>
<comment type="caution">
    <text evidence="2">The sequence shown here is derived from an EMBL/GenBank/DDBJ whole genome shotgun (WGS) entry which is preliminary data.</text>
</comment>
<reference evidence="2 3" key="1">
    <citation type="submission" date="2020-06" db="EMBL/GenBank/DDBJ databases">
        <authorList>
            <person name="Chanama M."/>
        </authorList>
    </citation>
    <scope>NUCLEOTIDE SEQUENCE [LARGE SCALE GENOMIC DNA]</scope>
    <source>
        <strain evidence="2 3">TBRC6557</strain>
    </source>
</reference>
<dbReference type="AlphaFoldDB" id="A0A7Y6IZR9"/>
<accession>A0A7Y6IZR9</accession>
<evidence type="ECO:0000313" key="3">
    <source>
        <dbReference type="Proteomes" id="UP000546126"/>
    </source>
</evidence>
<keyword evidence="3" id="KW-1185">Reference proteome</keyword>
<organism evidence="2 3">
    <name type="scientific">Nonomuraea rhodomycinica</name>
    <dbReference type="NCBI Taxonomy" id="1712872"/>
    <lineage>
        <taxon>Bacteria</taxon>
        <taxon>Bacillati</taxon>
        <taxon>Actinomycetota</taxon>
        <taxon>Actinomycetes</taxon>
        <taxon>Streptosporangiales</taxon>
        <taxon>Streptosporangiaceae</taxon>
        <taxon>Nonomuraea</taxon>
    </lineage>
</organism>
<dbReference type="Proteomes" id="UP000546126">
    <property type="component" value="Unassembled WGS sequence"/>
</dbReference>
<feature type="transmembrane region" description="Helical" evidence="1">
    <location>
        <begin position="65"/>
        <end position="85"/>
    </location>
</feature>
<dbReference type="RefSeq" id="WP_175605495.1">
    <property type="nucleotide sequence ID" value="NZ_JABWGO010000014.1"/>
</dbReference>
<keyword evidence="1" id="KW-1133">Transmembrane helix</keyword>
<feature type="transmembrane region" description="Helical" evidence="1">
    <location>
        <begin position="115"/>
        <end position="135"/>
    </location>
</feature>
<evidence type="ECO:0000313" key="2">
    <source>
        <dbReference type="EMBL" id="NUW46029.1"/>
    </source>
</evidence>
<sequence>MNGFTYDSLEAPPPVQERLDWLAGEAYQPQPHEQLAAVYRRQGHDEAARDVLLAKQRRRRSGPRALWLAALLLVGTVVFTAHQPLAFQAGRGSLLQRLPLHPGPAPPDHQGPRGAQQWLAAALITAGWILATTILQASLAHSPANNATGSGHLDAGPG</sequence>
<evidence type="ECO:0000256" key="1">
    <source>
        <dbReference type="SAM" id="Phobius"/>
    </source>
</evidence>
<keyword evidence="1" id="KW-0472">Membrane</keyword>
<keyword evidence="1" id="KW-0812">Transmembrane</keyword>
<proteinExistence type="predicted"/>